<organism evidence="2 3">
    <name type="scientific">Popillia japonica</name>
    <name type="common">Japanese beetle</name>
    <dbReference type="NCBI Taxonomy" id="7064"/>
    <lineage>
        <taxon>Eukaryota</taxon>
        <taxon>Metazoa</taxon>
        <taxon>Ecdysozoa</taxon>
        <taxon>Arthropoda</taxon>
        <taxon>Hexapoda</taxon>
        <taxon>Insecta</taxon>
        <taxon>Pterygota</taxon>
        <taxon>Neoptera</taxon>
        <taxon>Endopterygota</taxon>
        <taxon>Coleoptera</taxon>
        <taxon>Polyphaga</taxon>
        <taxon>Scarabaeiformia</taxon>
        <taxon>Scarabaeidae</taxon>
        <taxon>Rutelinae</taxon>
        <taxon>Popillia</taxon>
    </lineage>
</organism>
<feature type="compositionally biased region" description="Polar residues" evidence="1">
    <location>
        <begin position="119"/>
        <end position="130"/>
    </location>
</feature>
<dbReference type="AlphaFoldDB" id="A0AAW1HWC9"/>
<reference evidence="2 3" key="1">
    <citation type="journal article" date="2024" name="BMC Genomics">
        <title>De novo assembly and annotation of Popillia japonica's genome with initial clues to its potential as an invasive pest.</title>
        <authorList>
            <person name="Cucini C."/>
            <person name="Boschi S."/>
            <person name="Funari R."/>
            <person name="Cardaioli E."/>
            <person name="Iannotti N."/>
            <person name="Marturano G."/>
            <person name="Paoli F."/>
            <person name="Bruttini M."/>
            <person name="Carapelli A."/>
            <person name="Frati F."/>
            <person name="Nardi F."/>
        </authorList>
    </citation>
    <scope>NUCLEOTIDE SEQUENCE [LARGE SCALE GENOMIC DNA]</scope>
    <source>
        <strain evidence="2">DMR45628</strain>
    </source>
</reference>
<evidence type="ECO:0000256" key="1">
    <source>
        <dbReference type="SAM" id="MobiDB-lite"/>
    </source>
</evidence>
<evidence type="ECO:0000313" key="3">
    <source>
        <dbReference type="Proteomes" id="UP001458880"/>
    </source>
</evidence>
<gene>
    <name evidence="2" type="ORF">QE152_g38781</name>
</gene>
<comment type="caution">
    <text evidence="2">The sequence shown here is derived from an EMBL/GenBank/DDBJ whole genome shotgun (WGS) entry which is preliminary data.</text>
</comment>
<feature type="compositionally biased region" description="Basic and acidic residues" evidence="1">
    <location>
        <begin position="22"/>
        <end position="53"/>
    </location>
</feature>
<feature type="compositionally biased region" description="Basic residues" evidence="1">
    <location>
        <begin position="7"/>
        <end position="20"/>
    </location>
</feature>
<keyword evidence="3" id="KW-1185">Reference proteome</keyword>
<accession>A0AAW1HWC9</accession>
<dbReference type="EMBL" id="JASPKY010000863">
    <property type="protein sequence ID" value="KAK9680853.1"/>
    <property type="molecule type" value="Genomic_DNA"/>
</dbReference>
<proteinExistence type="predicted"/>
<evidence type="ECO:0000313" key="2">
    <source>
        <dbReference type="EMBL" id="KAK9680853.1"/>
    </source>
</evidence>
<dbReference type="Proteomes" id="UP001458880">
    <property type="component" value="Unassembled WGS sequence"/>
</dbReference>
<protein>
    <submittedName>
        <fullName evidence="2">Uncharacterized protein</fullName>
    </submittedName>
</protein>
<name>A0AAW1HWC9_POPJA</name>
<sequence length="130" mass="15398">MKTCKEKRSKQERRTTKQIKSKSQEMKKFSTESRRKLNNYRKEYKNEDLKKTQEMKKFSTETVYSPRINPQNNTFPVRWYPLYASTQTEPEAMGDDGSEQRDPPKRSPKLWAMMGASRGNCNTYEPVSTQ</sequence>
<feature type="region of interest" description="Disordered" evidence="1">
    <location>
        <begin position="86"/>
        <end position="130"/>
    </location>
</feature>
<feature type="region of interest" description="Disordered" evidence="1">
    <location>
        <begin position="1"/>
        <end position="53"/>
    </location>
</feature>